<name>A0A923E1T4_9SPHI</name>
<feature type="chain" id="PRO_5037710774" description="Lipocalin-like domain-containing protein" evidence="1">
    <location>
        <begin position="20"/>
        <end position="144"/>
    </location>
</feature>
<sequence length="144" mass="17026">MKFFSTLLLVSLYFSTANAQEISYQSVKGTWEYESPKKKSKLSYKFDVDNKFKSITERKGNEIQVDGTYEIYKNGNLDQLKLTSADKENSARTQILYHFIKFIGPDTLKMQRVNDKQTNWSRETRRNTMTFVRKKEKVKEEKPN</sequence>
<evidence type="ECO:0000313" key="2">
    <source>
        <dbReference type="EMBL" id="MBB2147130.1"/>
    </source>
</evidence>
<dbReference type="RefSeq" id="WP_182923755.1">
    <property type="nucleotide sequence ID" value="NZ_WNXD01000002.1"/>
</dbReference>
<reference evidence="2" key="1">
    <citation type="submission" date="2019-11" db="EMBL/GenBank/DDBJ databases">
        <title>Description of Pedobacter sp. LMG 31464T.</title>
        <authorList>
            <person name="Carlier A."/>
            <person name="Qi S."/>
            <person name="Vandamme P."/>
        </authorList>
    </citation>
    <scope>NUCLEOTIDE SEQUENCE</scope>
    <source>
        <strain evidence="2">LMG 31464</strain>
    </source>
</reference>
<gene>
    <name evidence="2" type="ORF">GM921_16620</name>
</gene>
<feature type="signal peptide" evidence="1">
    <location>
        <begin position="1"/>
        <end position="19"/>
    </location>
</feature>
<dbReference type="EMBL" id="WNXD01000002">
    <property type="protein sequence ID" value="MBB2147130.1"/>
    <property type="molecule type" value="Genomic_DNA"/>
</dbReference>
<proteinExistence type="predicted"/>
<organism evidence="2 3">
    <name type="scientific">Pedobacter planticolens</name>
    <dbReference type="NCBI Taxonomy" id="2679964"/>
    <lineage>
        <taxon>Bacteria</taxon>
        <taxon>Pseudomonadati</taxon>
        <taxon>Bacteroidota</taxon>
        <taxon>Sphingobacteriia</taxon>
        <taxon>Sphingobacteriales</taxon>
        <taxon>Sphingobacteriaceae</taxon>
        <taxon>Pedobacter</taxon>
    </lineage>
</organism>
<evidence type="ECO:0000313" key="3">
    <source>
        <dbReference type="Proteomes" id="UP000601055"/>
    </source>
</evidence>
<comment type="caution">
    <text evidence="2">The sequence shown here is derived from an EMBL/GenBank/DDBJ whole genome shotgun (WGS) entry which is preliminary data.</text>
</comment>
<evidence type="ECO:0008006" key="4">
    <source>
        <dbReference type="Google" id="ProtNLM"/>
    </source>
</evidence>
<evidence type="ECO:0000256" key="1">
    <source>
        <dbReference type="SAM" id="SignalP"/>
    </source>
</evidence>
<accession>A0A923E1T4</accession>
<dbReference type="AlphaFoldDB" id="A0A923E1T4"/>
<protein>
    <recommendedName>
        <fullName evidence="4">Lipocalin-like domain-containing protein</fullName>
    </recommendedName>
</protein>
<keyword evidence="3" id="KW-1185">Reference proteome</keyword>
<keyword evidence="1" id="KW-0732">Signal</keyword>
<dbReference type="Proteomes" id="UP000601055">
    <property type="component" value="Unassembled WGS sequence"/>
</dbReference>